<evidence type="ECO:0000313" key="4">
    <source>
        <dbReference type="EMBL" id="PWA63317.1"/>
    </source>
</evidence>
<dbReference type="GO" id="GO:0004519">
    <property type="term" value="F:endonuclease activity"/>
    <property type="evidence" value="ECO:0007669"/>
    <property type="project" value="InterPro"/>
</dbReference>
<protein>
    <submittedName>
        <fullName evidence="4">Transposon TX1</fullName>
    </submittedName>
</protein>
<organism evidence="4 5">
    <name type="scientific">Artemisia annua</name>
    <name type="common">Sweet wormwood</name>
    <dbReference type="NCBI Taxonomy" id="35608"/>
    <lineage>
        <taxon>Eukaryota</taxon>
        <taxon>Viridiplantae</taxon>
        <taxon>Streptophyta</taxon>
        <taxon>Embryophyta</taxon>
        <taxon>Tracheophyta</taxon>
        <taxon>Spermatophyta</taxon>
        <taxon>Magnoliopsida</taxon>
        <taxon>eudicotyledons</taxon>
        <taxon>Gunneridae</taxon>
        <taxon>Pentapetalae</taxon>
        <taxon>asterids</taxon>
        <taxon>campanulids</taxon>
        <taxon>Asterales</taxon>
        <taxon>Asteraceae</taxon>
        <taxon>Asteroideae</taxon>
        <taxon>Anthemideae</taxon>
        <taxon>Artemisiinae</taxon>
        <taxon>Artemisia</taxon>
    </lineage>
</organism>
<evidence type="ECO:0000256" key="1">
    <source>
        <dbReference type="SAM" id="MobiDB-lite"/>
    </source>
</evidence>
<name>A0A2U1MQ04_ARTAN</name>
<proteinExistence type="predicted"/>
<dbReference type="STRING" id="35608.A0A2U1MQ04"/>
<evidence type="ECO:0000313" key="5">
    <source>
        <dbReference type="Proteomes" id="UP000245207"/>
    </source>
</evidence>
<evidence type="ECO:0000259" key="2">
    <source>
        <dbReference type="Pfam" id="PF00078"/>
    </source>
</evidence>
<dbReference type="Pfam" id="PF00078">
    <property type="entry name" value="RVT_1"/>
    <property type="match status" value="1"/>
</dbReference>
<dbReference type="PANTHER" id="PTHR46890">
    <property type="entry name" value="NON-LTR RETROLELEMENT REVERSE TRANSCRIPTASE-LIKE PROTEIN-RELATED"/>
    <property type="match status" value="1"/>
</dbReference>
<feature type="region of interest" description="Disordered" evidence="1">
    <location>
        <begin position="1"/>
        <end position="20"/>
    </location>
</feature>
<dbReference type="SUPFAM" id="SSF56672">
    <property type="entry name" value="DNA/RNA polymerases"/>
    <property type="match status" value="1"/>
</dbReference>
<dbReference type="InterPro" id="IPR000477">
    <property type="entry name" value="RT_dom"/>
</dbReference>
<dbReference type="PANTHER" id="PTHR46890:SF50">
    <property type="entry name" value="RNA-DIRECTED DNA POLYMERASE, EUKARYOTA, REVERSE TRANSCRIPTASE ZINC-BINDING DOMAIN PROTEIN-RELATED"/>
    <property type="match status" value="1"/>
</dbReference>
<sequence>MRASNIPVRERERRGHNSESKAIQVKANEMNIERIGKSAASDECVLLVNLFNIFVIWKKQGEYCRKVWKQRKRWWSWGSRAEWRYTSYNNPGMRQYTSNSRYGYHGENNKRDERRYSDVVNGRFQVKRDTHDFMATKKEERTEQETGRGCKKEACRIVEVSEDQVETEILKRSIVGEVKSMCFLTKLPKICEEQGLSRVEVKLLGGLEIMIVFETSETVNNILCNGDHGIRRWLHKLRRWDDDIRSAGRFSSVNIIGVPVACWSESTFRKIASLHGNIIGFSNCRLEDFQDDECESNEDNDGCESENFNNNRGDDKNQPTAARVLENRVDEVSRISLGTRVHVQIREENNYQGFIIAENGKDECIRKRGDLSPNANSSGGDRIRKKRKADDEGGFVSESKVNSIIYAAGYIGSSSGNKKTGRKGEDKKGISDAYKEYSVEEHNMNEKAIAVGEERTDLDTHSCSISLEQVKEIGELIGVSWIRVEEQKKNERNNCGKIYFMKIVSVNVRGFGDIDKKGWVKPIINEERPDVIGIQETKCGMVDECWIEGGKGFGFTQLEANGNSGGIMVIWDNNSFTCKEAMGDERFIVVKGEWKGKDGDVFLDRLSGLMERMGGAWCIFRDFNVVRYCEDRLNCQVNTMEMSDFNGFINSARLVEVPMGGWKFTRVSDDGIKFSKLVRFLLNDEFASLWGNLSVVALDRKHSDHCPIVLKNLELDFGPKPFRFFDVLLKEPDIGQVVEEAWKMEVTSIRPDCCFRDKLKNVKQVLKKWSKERFGTIKKKIEYYKREAMRWELEAEKRNLNEDERSAWMEARRLWMEKENENKSMLRQKARREFSETEVWEAIKACGGDKAPGPDGFNFKFIRGFWNLLKPDLMGAVKWFWERMEISKGCNSSFVTIIPKVADPIELGDFRPISLIGCYYKIIAKVLLERIKKVVGNVVGDIQSAFIKGRFILDIMKMMGFGLKWCRWVENCLSSSTMSILVNGSPTEEFRLERGVRQGDPLSPFLFIIAAEGLNAIVKEAVAKGIFNGVRVGSNQVVVSHLQYADDTIFFGEWSRENARSLMCILKCFEQVSGLRVNYSKSKLYGVGVNEEEIGEMARFNRLFHPDRRKDDLVADKGRWVNSQWQWEWDWGRNLRGRSNDCRDRWRWKLNDNGEFTVRGLTALVEEKILRVENDAQETLWNKWLPKKVNIFVWRALKGRLPVHEEFDKRGVDLDSLLCPCCDSVVETCAHSLVTCNLAMSVWEKIFSWWKVGNVNAFSIFEMFSNNGNVAVPNLSSRLWQTVVWTAGYYIWKERNDRVFKGKVSSTNKIVQDIQLKSYEWIVRRSTKKIDLEWQLWLFDPGKCHV</sequence>
<reference evidence="4 5" key="1">
    <citation type="journal article" date="2018" name="Mol. Plant">
        <title>The genome of Artemisia annua provides insight into the evolution of Asteraceae family and artemisinin biosynthesis.</title>
        <authorList>
            <person name="Shen Q."/>
            <person name="Zhang L."/>
            <person name="Liao Z."/>
            <person name="Wang S."/>
            <person name="Yan T."/>
            <person name="Shi P."/>
            <person name="Liu M."/>
            <person name="Fu X."/>
            <person name="Pan Q."/>
            <person name="Wang Y."/>
            <person name="Lv Z."/>
            <person name="Lu X."/>
            <person name="Zhang F."/>
            <person name="Jiang W."/>
            <person name="Ma Y."/>
            <person name="Chen M."/>
            <person name="Hao X."/>
            <person name="Li L."/>
            <person name="Tang Y."/>
            <person name="Lv G."/>
            <person name="Zhou Y."/>
            <person name="Sun X."/>
            <person name="Brodelius P.E."/>
            <person name="Rose J.K.C."/>
            <person name="Tang K."/>
        </authorList>
    </citation>
    <scope>NUCLEOTIDE SEQUENCE [LARGE SCALE GENOMIC DNA]</scope>
    <source>
        <strain evidence="5">cv. Huhao1</strain>
        <tissue evidence="4">Leaf</tissue>
    </source>
</reference>
<dbReference type="EMBL" id="PKPP01004664">
    <property type="protein sequence ID" value="PWA63317.1"/>
    <property type="molecule type" value="Genomic_DNA"/>
</dbReference>
<dbReference type="SUPFAM" id="SSF56219">
    <property type="entry name" value="DNase I-like"/>
    <property type="match status" value="1"/>
</dbReference>
<dbReference type="Pfam" id="PF13966">
    <property type="entry name" value="zf-RVT"/>
    <property type="match status" value="1"/>
</dbReference>
<keyword evidence="5" id="KW-1185">Reference proteome</keyword>
<dbReference type="GO" id="GO:0003677">
    <property type="term" value="F:DNA binding"/>
    <property type="evidence" value="ECO:0007669"/>
    <property type="project" value="InterPro"/>
</dbReference>
<feature type="domain" description="Reverse transcriptase zinc-binding" evidence="3">
    <location>
        <begin position="1173"/>
        <end position="1243"/>
    </location>
</feature>
<dbReference type="InterPro" id="IPR026960">
    <property type="entry name" value="RVT-Znf"/>
</dbReference>
<dbReference type="OrthoDB" id="8041421at2759"/>
<dbReference type="PROSITE" id="PS00726">
    <property type="entry name" value="AP_NUCLEASE_F1_1"/>
    <property type="match status" value="1"/>
</dbReference>
<dbReference type="InterPro" id="IPR020847">
    <property type="entry name" value="AP_endonuclease_F1_BS"/>
</dbReference>
<dbReference type="CDD" id="cd01650">
    <property type="entry name" value="RT_nLTR_like"/>
    <property type="match status" value="1"/>
</dbReference>
<dbReference type="Proteomes" id="UP000245207">
    <property type="component" value="Unassembled WGS sequence"/>
</dbReference>
<dbReference type="InterPro" id="IPR036691">
    <property type="entry name" value="Endo/exonu/phosph_ase_sf"/>
</dbReference>
<evidence type="ECO:0000259" key="3">
    <source>
        <dbReference type="Pfam" id="PF13966"/>
    </source>
</evidence>
<feature type="region of interest" description="Disordered" evidence="1">
    <location>
        <begin position="295"/>
        <end position="319"/>
    </location>
</feature>
<gene>
    <name evidence="4" type="ORF">CTI12_AA355500</name>
</gene>
<feature type="compositionally biased region" description="Basic and acidic residues" evidence="1">
    <location>
        <begin position="8"/>
        <end position="19"/>
    </location>
</feature>
<accession>A0A2U1MQ04</accession>
<dbReference type="InterPro" id="IPR043502">
    <property type="entry name" value="DNA/RNA_pol_sf"/>
</dbReference>
<dbReference type="GO" id="GO:0006281">
    <property type="term" value="P:DNA repair"/>
    <property type="evidence" value="ECO:0007669"/>
    <property type="project" value="InterPro"/>
</dbReference>
<feature type="region of interest" description="Disordered" evidence="1">
    <location>
        <begin position="366"/>
        <end position="394"/>
    </location>
</feature>
<feature type="compositionally biased region" description="Acidic residues" evidence="1">
    <location>
        <begin position="295"/>
        <end position="304"/>
    </location>
</feature>
<feature type="domain" description="Reverse transcriptase" evidence="2">
    <location>
        <begin position="941"/>
        <end position="1085"/>
    </location>
</feature>
<dbReference type="InterPro" id="IPR052343">
    <property type="entry name" value="Retrotransposon-Effector_Assoc"/>
</dbReference>
<dbReference type="Gene3D" id="3.60.10.10">
    <property type="entry name" value="Endonuclease/exonuclease/phosphatase"/>
    <property type="match status" value="1"/>
</dbReference>
<comment type="caution">
    <text evidence="4">The sequence shown here is derived from an EMBL/GenBank/DDBJ whole genome shotgun (WGS) entry which is preliminary data.</text>
</comment>